<dbReference type="Proteomes" id="UP001172155">
    <property type="component" value="Unassembled WGS sequence"/>
</dbReference>
<dbReference type="AlphaFoldDB" id="A0AA40ENQ9"/>
<proteinExistence type="predicted"/>
<name>A0AA40ENQ9_9PEZI</name>
<evidence type="ECO:0000313" key="1">
    <source>
        <dbReference type="EMBL" id="KAK0742701.1"/>
    </source>
</evidence>
<accession>A0AA40ENQ9</accession>
<organism evidence="1 2">
    <name type="scientific">Schizothecium vesticola</name>
    <dbReference type="NCBI Taxonomy" id="314040"/>
    <lineage>
        <taxon>Eukaryota</taxon>
        <taxon>Fungi</taxon>
        <taxon>Dikarya</taxon>
        <taxon>Ascomycota</taxon>
        <taxon>Pezizomycotina</taxon>
        <taxon>Sordariomycetes</taxon>
        <taxon>Sordariomycetidae</taxon>
        <taxon>Sordariales</taxon>
        <taxon>Schizotheciaceae</taxon>
        <taxon>Schizothecium</taxon>
    </lineage>
</organism>
<reference evidence="1" key="1">
    <citation type="submission" date="2023-06" db="EMBL/GenBank/DDBJ databases">
        <title>Genome-scale phylogeny and comparative genomics of the fungal order Sordariales.</title>
        <authorList>
            <consortium name="Lawrence Berkeley National Laboratory"/>
            <person name="Hensen N."/>
            <person name="Bonometti L."/>
            <person name="Westerberg I."/>
            <person name="Brannstrom I.O."/>
            <person name="Guillou S."/>
            <person name="Cros-Aarteil S."/>
            <person name="Calhoun S."/>
            <person name="Haridas S."/>
            <person name="Kuo A."/>
            <person name="Mondo S."/>
            <person name="Pangilinan J."/>
            <person name="Riley R."/>
            <person name="LaButti K."/>
            <person name="Andreopoulos B."/>
            <person name="Lipzen A."/>
            <person name="Chen C."/>
            <person name="Yanf M."/>
            <person name="Daum C."/>
            <person name="Ng V."/>
            <person name="Clum A."/>
            <person name="Steindorff A."/>
            <person name="Ohm R."/>
            <person name="Martin F."/>
            <person name="Silar P."/>
            <person name="Natvig D."/>
            <person name="Lalanne C."/>
            <person name="Gautier V."/>
            <person name="Ament-velasquez S.L."/>
            <person name="Kruys A."/>
            <person name="Hutchinson M.I."/>
            <person name="Powell A.J."/>
            <person name="Barry K."/>
            <person name="Miller A.N."/>
            <person name="Grigoriev I.V."/>
            <person name="Debuchy R."/>
            <person name="Gladieux P."/>
            <person name="Thoren M.H."/>
            <person name="Johannesson H."/>
        </authorList>
    </citation>
    <scope>NUCLEOTIDE SEQUENCE</scope>
    <source>
        <strain evidence="1">SMH3187-1</strain>
    </source>
</reference>
<sequence length="161" mass="18357">MVDALNKEAARVSGADLNPFRYDGVQVLLIRWDHDDLGVSPEVDALATVFDRDFGFGVSQLTIPVENSIHQLNRAILDWVEAYDHDGALLIIYYAGHGQISDFGRTLVWSNRRDEEDEYYCELRWNGCEDILLQAAADKLFISIVAMLRMRYRLGAVAYQK</sequence>
<dbReference type="EMBL" id="JAUKUD010000005">
    <property type="protein sequence ID" value="KAK0742701.1"/>
    <property type="molecule type" value="Genomic_DNA"/>
</dbReference>
<gene>
    <name evidence="1" type="ORF">B0T18DRAFT_391621</name>
</gene>
<evidence type="ECO:0008006" key="3">
    <source>
        <dbReference type="Google" id="ProtNLM"/>
    </source>
</evidence>
<protein>
    <recommendedName>
        <fullName evidence="3">Caspase family protein</fullName>
    </recommendedName>
</protein>
<evidence type="ECO:0000313" key="2">
    <source>
        <dbReference type="Proteomes" id="UP001172155"/>
    </source>
</evidence>
<comment type="caution">
    <text evidence="1">The sequence shown here is derived from an EMBL/GenBank/DDBJ whole genome shotgun (WGS) entry which is preliminary data.</text>
</comment>
<keyword evidence="2" id="KW-1185">Reference proteome</keyword>